<dbReference type="InterPro" id="IPR006094">
    <property type="entry name" value="Oxid_FAD_bind_N"/>
</dbReference>
<feature type="signal peptide" evidence="3">
    <location>
        <begin position="1"/>
        <end position="20"/>
    </location>
</feature>
<dbReference type="InterPro" id="IPR050432">
    <property type="entry name" value="FAD-linked_Oxidoreductases_BP"/>
</dbReference>
<dbReference type="PANTHER" id="PTHR13878:SF91">
    <property type="entry name" value="FAD BINDING DOMAIN PROTEIN (AFU_ORTHOLOGUE AFUA_6G12070)-RELATED"/>
    <property type="match status" value="1"/>
</dbReference>
<dbReference type="InterPro" id="IPR012951">
    <property type="entry name" value="BBE"/>
</dbReference>
<dbReference type="AlphaFoldDB" id="A0AAW0GY34"/>
<evidence type="ECO:0000256" key="1">
    <source>
        <dbReference type="ARBA" id="ARBA00005466"/>
    </source>
</evidence>
<keyword evidence="3" id="KW-0732">Signal</keyword>
<dbReference type="GO" id="GO:0071949">
    <property type="term" value="F:FAD binding"/>
    <property type="evidence" value="ECO:0007669"/>
    <property type="project" value="InterPro"/>
</dbReference>
<evidence type="ECO:0000256" key="3">
    <source>
        <dbReference type="SAM" id="SignalP"/>
    </source>
</evidence>
<gene>
    <name evidence="5" type="ORF">QCA50_001862</name>
</gene>
<protein>
    <recommendedName>
        <fullName evidence="4">FAD-binding PCMH-type domain-containing protein</fullName>
    </recommendedName>
</protein>
<dbReference type="Pfam" id="PF01565">
    <property type="entry name" value="FAD_binding_4"/>
    <property type="match status" value="1"/>
</dbReference>
<accession>A0AAW0GY34</accession>
<dbReference type="InterPro" id="IPR016166">
    <property type="entry name" value="FAD-bd_PCMH"/>
</dbReference>
<sequence length="546" mass="57811">MGKPSLAAFILLGCVLTIHAAPDAANNCKCLSTDSCWPNSSDFDKLASEVTQPLIHPIPPASPCYPASNPSGNCTEVQENWMDGNWRSDRVGAMQAPNYETFTFANGTISACYLNTTLGAPCEQGNIPVIGVDARGPSDIQAAVNFARTHNLRLVVKNTGHDFLGRSAARDSFVIWTHNMKNITIHDTFTPSGAPANETYPQAITLGAGVQWHEAYDAASSVGHVLVGGLAAGGSVGAAGGWIQGGGHSALSPTYGLGVDNVLEMTVVTADGEHLTANSHQNQDLFWALRGGGGGTFGVVTSVTYRTRPDGQIISGFLTTSIKANTTGSTPILVKLMSELFRHSTNLTDGGWGGYIFTSPSAPGEAMALQLILIAPNATWAQANETFNPLLQSAAALAANSSFENGGALNITTGTAFPFESFKALVAGGAVSKPDPDSAGLNPAWRKAGMHSVWGDTWPEGTSASEINTKVALLKQRLEIAHRIVPDSGAYFNEASLFENNFQQTFFGDHYPKLKAIKKRYDPGDLFVVPKGVGSEDWDELLHCRV</sequence>
<evidence type="ECO:0000313" key="6">
    <source>
        <dbReference type="Proteomes" id="UP001385951"/>
    </source>
</evidence>
<dbReference type="Gene3D" id="3.40.462.20">
    <property type="match status" value="1"/>
</dbReference>
<name>A0AAW0GY34_9APHY</name>
<dbReference type="GO" id="GO:0016491">
    <property type="term" value="F:oxidoreductase activity"/>
    <property type="evidence" value="ECO:0007669"/>
    <property type="project" value="UniProtKB-KW"/>
</dbReference>
<dbReference type="Gene3D" id="3.30.465.10">
    <property type="match status" value="2"/>
</dbReference>
<dbReference type="InterPro" id="IPR036318">
    <property type="entry name" value="FAD-bd_PCMH-like_sf"/>
</dbReference>
<feature type="domain" description="FAD-binding PCMH-type" evidence="4">
    <location>
        <begin position="124"/>
        <end position="310"/>
    </location>
</feature>
<evidence type="ECO:0000256" key="2">
    <source>
        <dbReference type="ARBA" id="ARBA00023002"/>
    </source>
</evidence>
<feature type="chain" id="PRO_5043553027" description="FAD-binding PCMH-type domain-containing protein" evidence="3">
    <location>
        <begin position="21"/>
        <end position="546"/>
    </location>
</feature>
<evidence type="ECO:0000259" key="4">
    <source>
        <dbReference type="PROSITE" id="PS51387"/>
    </source>
</evidence>
<evidence type="ECO:0000313" key="5">
    <source>
        <dbReference type="EMBL" id="KAK7694674.1"/>
    </source>
</evidence>
<organism evidence="5 6">
    <name type="scientific">Cerrena zonata</name>
    <dbReference type="NCBI Taxonomy" id="2478898"/>
    <lineage>
        <taxon>Eukaryota</taxon>
        <taxon>Fungi</taxon>
        <taxon>Dikarya</taxon>
        <taxon>Basidiomycota</taxon>
        <taxon>Agaricomycotina</taxon>
        <taxon>Agaricomycetes</taxon>
        <taxon>Polyporales</taxon>
        <taxon>Cerrenaceae</taxon>
        <taxon>Cerrena</taxon>
    </lineage>
</organism>
<dbReference type="PANTHER" id="PTHR13878">
    <property type="entry name" value="GULONOLACTONE OXIDASE"/>
    <property type="match status" value="1"/>
</dbReference>
<comment type="similarity">
    <text evidence="1">Belongs to the oxygen-dependent FAD-linked oxidoreductase family.</text>
</comment>
<dbReference type="InterPro" id="IPR016169">
    <property type="entry name" value="FAD-bd_PCMH_sub2"/>
</dbReference>
<dbReference type="SUPFAM" id="SSF56176">
    <property type="entry name" value="FAD-binding/transporter-associated domain-like"/>
    <property type="match status" value="1"/>
</dbReference>
<dbReference type="Proteomes" id="UP001385951">
    <property type="component" value="Unassembled WGS sequence"/>
</dbReference>
<proteinExistence type="inferred from homology"/>
<keyword evidence="6" id="KW-1185">Reference proteome</keyword>
<comment type="caution">
    <text evidence="5">The sequence shown here is derived from an EMBL/GenBank/DDBJ whole genome shotgun (WGS) entry which is preliminary data.</text>
</comment>
<dbReference type="Pfam" id="PF08031">
    <property type="entry name" value="BBE"/>
    <property type="match status" value="1"/>
</dbReference>
<dbReference type="PROSITE" id="PS51387">
    <property type="entry name" value="FAD_PCMH"/>
    <property type="match status" value="1"/>
</dbReference>
<reference evidence="5 6" key="1">
    <citation type="submission" date="2022-09" db="EMBL/GenBank/DDBJ databases">
        <authorList>
            <person name="Palmer J.M."/>
        </authorList>
    </citation>
    <scope>NUCLEOTIDE SEQUENCE [LARGE SCALE GENOMIC DNA]</scope>
    <source>
        <strain evidence="5 6">DSM 7382</strain>
    </source>
</reference>
<keyword evidence="2" id="KW-0560">Oxidoreductase</keyword>
<dbReference type="EMBL" id="JASBNA010000002">
    <property type="protein sequence ID" value="KAK7694674.1"/>
    <property type="molecule type" value="Genomic_DNA"/>
</dbReference>